<dbReference type="SUPFAM" id="SSF55315">
    <property type="entry name" value="L30e-like"/>
    <property type="match status" value="1"/>
</dbReference>
<dbReference type="Gene3D" id="3.30.1330.30">
    <property type="match status" value="1"/>
</dbReference>
<feature type="non-terminal residue" evidence="1">
    <location>
        <position position="129"/>
    </location>
</feature>
<reference evidence="1 2" key="1">
    <citation type="journal article" date="2017" name="Mol. Biol. Evol.">
        <title>The 4-celled Tetrabaena socialis nuclear genome reveals the essential components for genetic control of cell number at the origin of multicellularity in the volvocine lineage.</title>
        <authorList>
            <person name="Featherston J."/>
            <person name="Arakaki Y."/>
            <person name="Hanschen E.R."/>
            <person name="Ferris P.J."/>
            <person name="Michod R.E."/>
            <person name="Olson B.J.S.C."/>
            <person name="Nozaki H."/>
            <person name="Durand P.M."/>
        </authorList>
    </citation>
    <scope>NUCLEOTIDE SEQUENCE [LARGE SCALE GENOMIC DNA]</scope>
    <source>
        <strain evidence="1 2">NIES-571</strain>
    </source>
</reference>
<dbReference type="EMBL" id="PGGS01000305">
    <property type="protein sequence ID" value="PNH05441.1"/>
    <property type="molecule type" value="Genomic_DNA"/>
</dbReference>
<dbReference type="GO" id="GO:0005737">
    <property type="term" value="C:cytoplasm"/>
    <property type="evidence" value="ECO:0007669"/>
    <property type="project" value="TreeGrafter"/>
</dbReference>
<dbReference type="InterPro" id="IPR042226">
    <property type="entry name" value="eFR1_2_sf"/>
</dbReference>
<dbReference type="PANTHER" id="PTHR10853:SF0">
    <property type="entry name" value="PROTEIN PELOTA HOMOLOG"/>
    <property type="match status" value="1"/>
</dbReference>
<evidence type="ECO:0000313" key="2">
    <source>
        <dbReference type="Proteomes" id="UP000236333"/>
    </source>
</evidence>
<dbReference type="Gene3D" id="3.30.420.60">
    <property type="entry name" value="eRF1 domain 2"/>
    <property type="match status" value="1"/>
</dbReference>
<comment type="caution">
    <text evidence="1">The sequence shown here is derived from an EMBL/GenBank/DDBJ whole genome shotgun (WGS) entry which is preliminary data.</text>
</comment>
<dbReference type="SUPFAM" id="SSF53137">
    <property type="entry name" value="Translational machinery components"/>
    <property type="match status" value="1"/>
</dbReference>
<dbReference type="InterPro" id="IPR029064">
    <property type="entry name" value="Ribosomal_eL30-like_sf"/>
</dbReference>
<protein>
    <submittedName>
        <fullName evidence="1">Protein pelota</fullName>
    </submittedName>
</protein>
<accession>A0A2J7ZYT8</accession>
<dbReference type="Proteomes" id="UP000236333">
    <property type="component" value="Unassembled WGS sequence"/>
</dbReference>
<dbReference type="PANTHER" id="PTHR10853">
    <property type="entry name" value="PELOTA"/>
    <property type="match status" value="1"/>
</dbReference>
<dbReference type="InterPro" id="IPR004405">
    <property type="entry name" value="TF_pelota"/>
</dbReference>
<proteinExistence type="predicted"/>
<evidence type="ECO:0000313" key="1">
    <source>
        <dbReference type="EMBL" id="PNH05441.1"/>
    </source>
</evidence>
<organism evidence="1 2">
    <name type="scientific">Tetrabaena socialis</name>
    <dbReference type="NCBI Taxonomy" id="47790"/>
    <lineage>
        <taxon>Eukaryota</taxon>
        <taxon>Viridiplantae</taxon>
        <taxon>Chlorophyta</taxon>
        <taxon>core chlorophytes</taxon>
        <taxon>Chlorophyceae</taxon>
        <taxon>CS clade</taxon>
        <taxon>Chlamydomonadales</taxon>
        <taxon>Tetrabaenaceae</taxon>
        <taxon>Tetrabaena</taxon>
    </lineage>
</organism>
<gene>
    <name evidence="1" type="ORF">TSOC_008275</name>
</gene>
<dbReference type="GO" id="GO:0071025">
    <property type="term" value="P:RNA surveillance"/>
    <property type="evidence" value="ECO:0007669"/>
    <property type="project" value="InterPro"/>
</dbReference>
<dbReference type="GO" id="GO:0070966">
    <property type="term" value="P:nuclear-transcribed mRNA catabolic process, no-go decay"/>
    <property type="evidence" value="ECO:0007669"/>
    <property type="project" value="InterPro"/>
</dbReference>
<dbReference type="GO" id="GO:0070651">
    <property type="term" value="P:nonfunctional rRNA decay"/>
    <property type="evidence" value="ECO:0007669"/>
    <property type="project" value="TreeGrafter"/>
</dbReference>
<name>A0A2J7ZYT8_9CHLO</name>
<dbReference type="GO" id="GO:0032790">
    <property type="term" value="P:ribosome disassembly"/>
    <property type="evidence" value="ECO:0007669"/>
    <property type="project" value="TreeGrafter"/>
</dbReference>
<dbReference type="GO" id="GO:0070481">
    <property type="term" value="P:nuclear-transcribed mRNA catabolic process, non-stop decay"/>
    <property type="evidence" value="ECO:0007669"/>
    <property type="project" value="InterPro"/>
</dbReference>
<sequence length="129" mass="14504">MPHDRARHGSHDGHVQQHRTCSGMRMQHMLAQRPGFAKEQFKEYLEAEAVRREVRPLIENKEKIVLAPASSAYKHSLKEVLSCPGIASRIKDTKAAREVGALQDFYDLLSTDSTRAFYGPGHVFAAAEM</sequence>
<dbReference type="OrthoDB" id="10249111at2759"/>
<dbReference type="AlphaFoldDB" id="A0A2J7ZYT8"/>
<keyword evidence="2" id="KW-1185">Reference proteome</keyword>